<dbReference type="InterPro" id="IPR046335">
    <property type="entry name" value="LacI/GalR-like_sensor"/>
</dbReference>
<dbReference type="PROSITE" id="PS00356">
    <property type="entry name" value="HTH_LACI_1"/>
    <property type="match status" value="1"/>
</dbReference>
<dbReference type="PROSITE" id="PS50932">
    <property type="entry name" value="HTH_LACI_2"/>
    <property type="match status" value="1"/>
</dbReference>
<gene>
    <name evidence="6" type="ORF">EDD42_2935</name>
</gene>
<organism evidence="6 7">
    <name type="scientific">Plantibacter flavus</name>
    <dbReference type="NCBI Taxonomy" id="150123"/>
    <lineage>
        <taxon>Bacteria</taxon>
        <taxon>Bacillati</taxon>
        <taxon>Actinomycetota</taxon>
        <taxon>Actinomycetes</taxon>
        <taxon>Micrococcales</taxon>
        <taxon>Microbacteriaceae</taxon>
        <taxon>Plantibacter</taxon>
    </lineage>
</organism>
<evidence type="ECO:0000256" key="4">
    <source>
        <dbReference type="SAM" id="MobiDB-lite"/>
    </source>
</evidence>
<feature type="domain" description="HTH lacI-type" evidence="5">
    <location>
        <begin position="5"/>
        <end position="57"/>
    </location>
</feature>
<dbReference type="CDD" id="cd01392">
    <property type="entry name" value="HTH_LacI"/>
    <property type="match status" value="1"/>
</dbReference>
<protein>
    <submittedName>
        <fullName evidence="6">LacI family transcriptional regulator</fullName>
    </submittedName>
</protein>
<dbReference type="InterPro" id="IPR010982">
    <property type="entry name" value="Lambda_DNA-bd_dom_sf"/>
</dbReference>
<dbReference type="PANTHER" id="PTHR30146:SF109">
    <property type="entry name" value="HTH-TYPE TRANSCRIPTIONAL REGULATOR GALS"/>
    <property type="match status" value="1"/>
</dbReference>
<dbReference type="Gene3D" id="1.10.260.40">
    <property type="entry name" value="lambda repressor-like DNA-binding domains"/>
    <property type="match status" value="1"/>
</dbReference>
<dbReference type="GO" id="GO:0000976">
    <property type="term" value="F:transcription cis-regulatory region binding"/>
    <property type="evidence" value="ECO:0007669"/>
    <property type="project" value="TreeGrafter"/>
</dbReference>
<dbReference type="SMART" id="SM00354">
    <property type="entry name" value="HTH_LACI"/>
    <property type="match status" value="1"/>
</dbReference>
<evidence type="ECO:0000259" key="5">
    <source>
        <dbReference type="PROSITE" id="PS50932"/>
    </source>
</evidence>
<dbReference type="PANTHER" id="PTHR30146">
    <property type="entry name" value="LACI-RELATED TRANSCRIPTIONAL REPRESSOR"/>
    <property type="match status" value="1"/>
</dbReference>
<dbReference type="Pfam" id="PF00356">
    <property type="entry name" value="LacI"/>
    <property type="match status" value="1"/>
</dbReference>
<dbReference type="GO" id="GO:0003700">
    <property type="term" value="F:DNA-binding transcription factor activity"/>
    <property type="evidence" value="ECO:0007669"/>
    <property type="project" value="TreeGrafter"/>
</dbReference>
<comment type="caution">
    <text evidence="6">The sequence shown here is derived from an EMBL/GenBank/DDBJ whole genome shotgun (WGS) entry which is preliminary data.</text>
</comment>
<dbReference type="InterPro" id="IPR028082">
    <property type="entry name" value="Peripla_BP_I"/>
</dbReference>
<keyword evidence="1" id="KW-0805">Transcription regulation</keyword>
<name>A0A3N2C5R2_9MICO</name>
<dbReference type="SUPFAM" id="SSF47413">
    <property type="entry name" value="lambda repressor-like DNA-binding domains"/>
    <property type="match status" value="1"/>
</dbReference>
<evidence type="ECO:0000256" key="1">
    <source>
        <dbReference type="ARBA" id="ARBA00023015"/>
    </source>
</evidence>
<dbReference type="SUPFAM" id="SSF53822">
    <property type="entry name" value="Periplasmic binding protein-like I"/>
    <property type="match status" value="1"/>
</dbReference>
<feature type="compositionally biased region" description="Polar residues" evidence="4">
    <location>
        <begin position="339"/>
        <end position="349"/>
    </location>
</feature>
<dbReference type="InterPro" id="IPR000843">
    <property type="entry name" value="HTH_LacI"/>
</dbReference>
<dbReference type="Pfam" id="PF13377">
    <property type="entry name" value="Peripla_BP_3"/>
    <property type="match status" value="1"/>
</dbReference>
<evidence type="ECO:0000313" key="7">
    <source>
        <dbReference type="Proteomes" id="UP000266915"/>
    </source>
</evidence>
<keyword evidence="7" id="KW-1185">Reference proteome</keyword>
<feature type="region of interest" description="Disordered" evidence="4">
    <location>
        <begin position="309"/>
        <end position="349"/>
    </location>
</feature>
<evidence type="ECO:0000256" key="2">
    <source>
        <dbReference type="ARBA" id="ARBA00023125"/>
    </source>
</evidence>
<dbReference type="EMBL" id="RKHL01000001">
    <property type="protein sequence ID" value="ROR82839.1"/>
    <property type="molecule type" value="Genomic_DNA"/>
</dbReference>
<accession>A0A3N2C5R2</accession>
<keyword evidence="3" id="KW-0804">Transcription</keyword>
<reference evidence="6 7" key="1">
    <citation type="submission" date="2018-11" db="EMBL/GenBank/DDBJ databases">
        <title>Sequencing the genomes of 1000 actinobacteria strains.</title>
        <authorList>
            <person name="Klenk H.-P."/>
        </authorList>
    </citation>
    <scope>NUCLEOTIDE SEQUENCE [LARGE SCALE GENOMIC DNA]</scope>
    <source>
        <strain evidence="6 7">DSM 14012</strain>
    </source>
</reference>
<keyword evidence="2" id="KW-0238">DNA-binding</keyword>
<dbReference type="RefSeq" id="WP_085512759.1">
    <property type="nucleotide sequence ID" value="NZ_FXAP01000004.1"/>
</dbReference>
<evidence type="ECO:0000256" key="3">
    <source>
        <dbReference type="ARBA" id="ARBA00023163"/>
    </source>
</evidence>
<sequence length="349" mass="37337">MSGAISDVAALAGVSKATASRALTGRGYVSAETRERVVQAAATIGYVASPIAASLSTGRTLAIGVLTSFLNRWYFGEVLEGAEGALRARGYDLTLHHLPPDSPERDRIFDSYLTNKRFDGMISIGIEASQDEIARLLANPRPLVSIGGNIRGAHSINIDDQALGREATEHLMTLGHTRIAHITGHDAELQTDTVHGRRLAGYLAAMEDAGLTSAVHVLPAVHSLPGGYEAAAQLLRDSRIRPTAVFASTDEVAIGIIIAARRLGITVPAELSVIGIDGHSYAEMFALTTFEQEPRAQGRHAVEILLQDLEDEQRAQAPDSGEPGSTVSEVRWPTRLVIRQTTTRPESAE</sequence>
<dbReference type="AlphaFoldDB" id="A0A3N2C5R2"/>
<dbReference type="Gene3D" id="3.40.50.2300">
    <property type="match status" value="2"/>
</dbReference>
<proteinExistence type="predicted"/>
<dbReference type="CDD" id="cd06267">
    <property type="entry name" value="PBP1_LacI_sugar_binding-like"/>
    <property type="match status" value="1"/>
</dbReference>
<evidence type="ECO:0000313" key="6">
    <source>
        <dbReference type="EMBL" id="ROR82839.1"/>
    </source>
</evidence>
<dbReference type="Proteomes" id="UP000266915">
    <property type="component" value="Unassembled WGS sequence"/>
</dbReference>